<gene>
    <name evidence="2" type="ORF">LSH36_240g03003</name>
</gene>
<feature type="region of interest" description="Disordered" evidence="1">
    <location>
        <begin position="74"/>
        <end position="94"/>
    </location>
</feature>
<keyword evidence="3" id="KW-1185">Reference proteome</keyword>
<organism evidence="2 3">
    <name type="scientific">Paralvinella palmiformis</name>
    <dbReference type="NCBI Taxonomy" id="53620"/>
    <lineage>
        <taxon>Eukaryota</taxon>
        <taxon>Metazoa</taxon>
        <taxon>Spiralia</taxon>
        <taxon>Lophotrochozoa</taxon>
        <taxon>Annelida</taxon>
        <taxon>Polychaeta</taxon>
        <taxon>Sedentaria</taxon>
        <taxon>Canalipalpata</taxon>
        <taxon>Terebellida</taxon>
        <taxon>Terebelliformia</taxon>
        <taxon>Alvinellidae</taxon>
        <taxon>Paralvinella</taxon>
    </lineage>
</organism>
<comment type="caution">
    <text evidence="2">The sequence shown here is derived from an EMBL/GenBank/DDBJ whole genome shotgun (WGS) entry which is preliminary data.</text>
</comment>
<dbReference type="AlphaFoldDB" id="A0AAD9JLJ5"/>
<feature type="region of interest" description="Disordered" evidence="1">
    <location>
        <begin position="18"/>
        <end position="39"/>
    </location>
</feature>
<proteinExistence type="predicted"/>
<dbReference type="EMBL" id="JAODUP010000240">
    <property type="protein sequence ID" value="KAK2155448.1"/>
    <property type="molecule type" value="Genomic_DNA"/>
</dbReference>
<sequence length="143" mass="16850">MIICPPVGAQILSLNRVSPQGQAASREYTKRDPDATSTDDGEYVMGFWIPKTKRRENPWPRKFQSGYFQWRPLEQRQQQQHSADPDQSGYHDVDKRFNPYRYVRRRTCDFTRLTPSHIVEYLKTGRICGRRVSNVRFALTGRK</sequence>
<evidence type="ECO:0000256" key="1">
    <source>
        <dbReference type="SAM" id="MobiDB-lite"/>
    </source>
</evidence>
<protein>
    <submittedName>
        <fullName evidence="2">Uncharacterized protein</fullName>
    </submittedName>
</protein>
<reference evidence="2" key="1">
    <citation type="journal article" date="2023" name="Mol. Biol. Evol.">
        <title>Third-Generation Sequencing Reveals the Adaptive Role of the Epigenome in Three Deep-Sea Polychaetes.</title>
        <authorList>
            <person name="Perez M."/>
            <person name="Aroh O."/>
            <person name="Sun Y."/>
            <person name="Lan Y."/>
            <person name="Juniper S.K."/>
            <person name="Young C.R."/>
            <person name="Angers B."/>
            <person name="Qian P.Y."/>
        </authorList>
    </citation>
    <scope>NUCLEOTIDE SEQUENCE</scope>
    <source>
        <strain evidence="2">P08H-3</strain>
    </source>
</reference>
<dbReference type="Proteomes" id="UP001208570">
    <property type="component" value="Unassembled WGS sequence"/>
</dbReference>
<evidence type="ECO:0000313" key="2">
    <source>
        <dbReference type="EMBL" id="KAK2155448.1"/>
    </source>
</evidence>
<evidence type="ECO:0000313" key="3">
    <source>
        <dbReference type="Proteomes" id="UP001208570"/>
    </source>
</evidence>
<name>A0AAD9JLJ5_9ANNE</name>
<accession>A0AAD9JLJ5</accession>